<reference evidence="2" key="4">
    <citation type="submission" date="2025-08" db="UniProtKB">
        <authorList>
            <consortium name="Ensembl"/>
        </authorList>
    </citation>
    <scope>IDENTIFICATION</scope>
</reference>
<sequence length="93" mass="10143">KGRPVTGGRDVPAACMYLCIYIIFSRDLNEGKERVRWRDWRERVPKLPGAGAKRTATDGGAEGTRVKQEAGASRVKAAGCGVNRSERWGGARP</sequence>
<dbReference type="InParanoid" id="A0A4W3JCV3"/>
<name>A0A4W3JCV3_CALMI</name>
<evidence type="ECO:0000313" key="2">
    <source>
        <dbReference type="Ensembl" id="ENSCMIP00000030170.1"/>
    </source>
</evidence>
<organism evidence="2 3">
    <name type="scientific">Callorhinchus milii</name>
    <name type="common">Ghost shark</name>
    <dbReference type="NCBI Taxonomy" id="7868"/>
    <lineage>
        <taxon>Eukaryota</taxon>
        <taxon>Metazoa</taxon>
        <taxon>Chordata</taxon>
        <taxon>Craniata</taxon>
        <taxon>Vertebrata</taxon>
        <taxon>Chondrichthyes</taxon>
        <taxon>Holocephali</taxon>
        <taxon>Chimaeriformes</taxon>
        <taxon>Callorhinchidae</taxon>
        <taxon>Callorhinchus</taxon>
    </lineage>
</organism>
<protein>
    <submittedName>
        <fullName evidence="2">Uncharacterized protein</fullName>
    </submittedName>
</protein>
<reference evidence="3" key="3">
    <citation type="journal article" date="2014" name="Nature">
        <title>Elephant shark genome provides unique insights into gnathostome evolution.</title>
        <authorList>
            <consortium name="International Elephant Shark Genome Sequencing Consortium"/>
            <person name="Venkatesh B."/>
            <person name="Lee A.P."/>
            <person name="Ravi V."/>
            <person name="Maurya A.K."/>
            <person name="Lian M.M."/>
            <person name="Swann J.B."/>
            <person name="Ohta Y."/>
            <person name="Flajnik M.F."/>
            <person name="Sutoh Y."/>
            <person name="Kasahara M."/>
            <person name="Hoon S."/>
            <person name="Gangu V."/>
            <person name="Roy S.W."/>
            <person name="Irimia M."/>
            <person name="Korzh V."/>
            <person name="Kondrychyn I."/>
            <person name="Lim Z.W."/>
            <person name="Tay B.H."/>
            <person name="Tohari S."/>
            <person name="Kong K.W."/>
            <person name="Ho S."/>
            <person name="Lorente-Galdos B."/>
            <person name="Quilez J."/>
            <person name="Marques-Bonet T."/>
            <person name="Raney B.J."/>
            <person name="Ingham P.W."/>
            <person name="Tay A."/>
            <person name="Hillier L.W."/>
            <person name="Minx P."/>
            <person name="Boehm T."/>
            <person name="Wilson R.K."/>
            <person name="Brenner S."/>
            <person name="Warren W.C."/>
        </authorList>
    </citation>
    <scope>NUCLEOTIDE SEQUENCE [LARGE SCALE GENOMIC DNA]</scope>
</reference>
<proteinExistence type="predicted"/>
<feature type="region of interest" description="Disordered" evidence="1">
    <location>
        <begin position="48"/>
        <end position="76"/>
    </location>
</feature>
<dbReference type="AlphaFoldDB" id="A0A4W3JCV3"/>
<keyword evidence="3" id="KW-1185">Reference proteome</keyword>
<dbReference type="Ensembl" id="ENSCMIT00000030637.1">
    <property type="protein sequence ID" value="ENSCMIP00000030170.1"/>
    <property type="gene ID" value="ENSCMIG00000013004.1"/>
</dbReference>
<evidence type="ECO:0000256" key="1">
    <source>
        <dbReference type="SAM" id="MobiDB-lite"/>
    </source>
</evidence>
<accession>A0A4W3JCV3</accession>
<evidence type="ECO:0000313" key="3">
    <source>
        <dbReference type="Proteomes" id="UP000314986"/>
    </source>
</evidence>
<reference evidence="3" key="2">
    <citation type="journal article" date="2007" name="PLoS Biol.">
        <title>Survey sequencing and comparative analysis of the elephant shark (Callorhinchus milii) genome.</title>
        <authorList>
            <person name="Venkatesh B."/>
            <person name="Kirkness E.F."/>
            <person name="Loh Y.H."/>
            <person name="Halpern A.L."/>
            <person name="Lee A.P."/>
            <person name="Johnson J."/>
            <person name="Dandona N."/>
            <person name="Viswanathan L.D."/>
            <person name="Tay A."/>
            <person name="Venter J.C."/>
            <person name="Strausberg R.L."/>
            <person name="Brenner S."/>
        </authorList>
    </citation>
    <scope>NUCLEOTIDE SEQUENCE [LARGE SCALE GENOMIC DNA]</scope>
</reference>
<reference evidence="3" key="1">
    <citation type="journal article" date="2006" name="Science">
        <title>Ancient noncoding elements conserved in the human genome.</title>
        <authorList>
            <person name="Venkatesh B."/>
            <person name="Kirkness E.F."/>
            <person name="Loh Y.H."/>
            <person name="Halpern A.L."/>
            <person name="Lee A.P."/>
            <person name="Johnson J."/>
            <person name="Dandona N."/>
            <person name="Viswanathan L.D."/>
            <person name="Tay A."/>
            <person name="Venter J.C."/>
            <person name="Strausberg R.L."/>
            <person name="Brenner S."/>
        </authorList>
    </citation>
    <scope>NUCLEOTIDE SEQUENCE [LARGE SCALE GENOMIC DNA]</scope>
</reference>
<dbReference type="Proteomes" id="UP000314986">
    <property type="component" value="Unassembled WGS sequence"/>
</dbReference>
<reference evidence="2" key="5">
    <citation type="submission" date="2025-09" db="UniProtKB">
        <authorList>
            <consortium name="Ensembl"/>
        </authorList>
    </citation>
    <scope>IDENTIFICATION</scope>
</reference>